<gene>
    <name evidence="1" type="ORF">Salat_0672800</name>
</gene>
<name>A0AAE2CUL6_9LAMI</name>
<proteinExistence type="predicted"/>
<reference evidence="1" key="2">
    <citation type="journal article" date="2024" name="Plant">
        <title>Genomic evolution and insights into agronomic trait innovations of Sesamum species.</title>
        <authorList>
            <person name="Miao H."/>
            <person name="Wang L."/>
            <person name="Qu L."/>
            <person name="Liu H."/>
            <person name="Sun Y."/>
            <person name="Le M."/>
            <person name="Wang Q."/>
            <person name="Wei S."/>
            <person name="Zheng Y."/>
            <person name="Lin W."/>
            <person name="Duan Y."/>
            <person name="Cao H."/>
            <person name="Xiong S."/>
            <person name="Wang X."/>
            <person name="Wei L."/>
            <person name="Li C."/>
            <person name="Ma Q."/>
            <person name="Ju M."/>
            <person name="Zhao R."/>
            <person name="Li G."/>
            <person name="Mu C."/>
            <person name="Tian Q."/>
            <person name="Mei H."/>
            <person name="Zhang T."/>
            <person name="Gao T."/>
            <person name="Zhang H."/>
        </authorList>
    </citation>
    <scope>NUCLEOTIDE SEQUENCE</scope>
    <source>
        <strain evidence="1">3651</strain>
    </source>
</reference>
<protein>
    <submittedName>
        <fullName evidence="1">Uncharacterized protein</fullName>
    </submittedName>
</protein>
<organism evidence="1 2">
    <name type="scientific">Sesamum alatum</name>
    <dbReference type="NCBI Taxonomy" id="300844"/>
    <lineage>
        <taxon>Eukaryota</taxon>
        <taxon>Viridiplantae</taxon>
        <taxon>Streptophyta</taxon>
        <taxon>Embryophyta</taxon>
        <taxon>Tracheophyta</taxon>
        <taxon>Spermatophyta</taxon>
        <taxon>Magnoliopsida</taxon>
        <taxon>eudicotyledons</taxon>
        <taxon>Gunneridae</taxon>
        <taxon>Pentapetalae</taxon>
        <taxon>asterids</taxon>
        <taxon>lamiids</taxon>
        <taxon>Lamiales</taxon>
        <taxon>Pedaliaceae</taxon>
        <taxon>Sesamum</taxon>
    </lineage>
</organism>
<dbReference type="AlphaFoldDB" id="A0AAE2CUL6"/>
<evidence type="ECO:0000313" key="2">
    <source>
        <dbReference type="Proteomes" id="UP001293254"/>
    </source>
</evidence>
<reference evidence="1" key="1">
    <citation type="submission" date="2020-06" db="EMBL/GenBank/DDBJ databases">
        <authorList>
            <person name="Li T."/>
            <person name="Hu X."/>
            <person name="Zhang T."/>
            <person name="Song X."/>
            <person name="Zhang H."/>
            <person name="Dai N."/>
            <person name="Sheng W."/>
            <person name="Hou X."/>
            <person name="Wei L."/>
        </authorList>
    </citation>
    <scope>NUCLEOTIDE SEQUENCE</scope>
    <source>
        <strain evidence="1">3651</strain>
        <tissue evidence="1">Leaf</tissue>
    </source>
</reference>
<evidence type="ECO:0000313" key="1">
    <source>
        <dbReference type="EMBL" id="KAK4435095.1"/>
    </source>
</evidence>
<accession>A0AAE2CUL6</accession>
<dbReference type="Proteomes" id="UP001293254">
    <property type="component" value="Unassembled WGS sequence"/>
</dbReference>
<sequence>MGSVGRKLLWESRLRDSLGYITAGPARDLDLGTNSPSAPSSFLAWFLSAPTAARSYMSKGFSPSLRLRAYITSLQHVVFYGWLLRLQLNVDGRGGQRKDIMNNYIGHLLLPGHGLLTSKCRSKISMGAEPETL</sequence>
<dbReference type="EMBL" id="JACGWO010000002">
    <property type="protein sequence ID" value="KAK4435095.1"/>
    <property type="molecule type" value="Genomic_DNA"/>
</dbReference>
<keyword evidence="2" id="KW-1185">Reference proteome</keyword>
<comment type="caution">
    <text evidence="1">The sequence shown here is derived from an EMBL/GenBank/DDBJ whole genome shotgun (WGS) entry which is preliminary data.</text>
</comment>